<dbReference type="InterPro" id="IPR001362">
    <property type="entry name" value="Glyco_hydro_32"/>
</dbReference>
<keyword evidence="8" id="KW-1185">Reference proteome</keyword>
<dbReference type="SMART" id="SM00640">
    <property type="entry name" value="Glyco_32"/>
    <property type="match status" value="1"/>
</dbReference>
<evidence type="ECO:0000259" key="5">
    <source>
        <dbReference type="Pfam" id="PF00251"/>
    </source>
</evidence>
<dbReference type="Gene3D" id="2.60.120.560">
    <property type="entry name" value="Exo-inulinase, domain 1"/>
    <property type="match status" value="1"/>
</dbReference>
<dbReference type="PANTHER" id="PTHR42800:SF1">
    <property type="entry name" value="EXOINULINASE INUD (AFU_ORTHOLOGUE AFUA_5G00480)"/>
    <property type="match status" value="1"/>
</dbReference>
<dbReference type="InterPro" id="IPR013148">
    <property type="entry name" value="Glyco_hydro_32_N"/>
</dbReference>
<feature type="domain" description="Glycosyl hydrolase family 32 C-terminal" evidence="6">
    <location>
        <begin position="377"/>
        <end position="502"/>
    </location>
</feature>
<reference evidence="7 8" key="1">
    <citation type="submission" date="2024-03" db="EMBL/GenBank/DDBJ databases">
        <title>Rhodococcus navarretei sp. nov. and Pseudarthrobacter quantumdoti sp. nov., two new species with the ability to biosynthesize Quantum Dots isolated from soil samples at Union Glacier, Antarctica.</title>
        <authorList>
            <person name="Vargas M."/>
        </authorList>
    </citation>
    <scope>NUCLEOTIDE SEQUENCE [LARGE SCALE GENOMIC DNA]</scope>
    <source>
        <strain evidence="7 8">RC-2-3</strain>
    </source>
</reference>
<dbReference type="Pfam" id="PF00251">
    <property type="entry name" value="Glyco_hydro_32N"/>
    <property type="match status" value="1"/>
</dbReference>
<evidence type="ECO:0000256" key="3">
    <source>
        <dbReference type="ARBA" id="ARBA00023295"/>
    </source>
</evidence>
<protein>
    <submittedName>
        <fullName evidence="7">Glycoside hydrolase family 32 protein</fullName>
    </submittedName>
</protein>
<name>A0ABZ2QYZ0_9MICC</name>
<gene>
    <name evidence="7" type="ORF">WHH00_09960</name>
</gene>
<feature type="domain" description="Glycosyl hydrolase family 32 N-terminal" evidence="5">
    <location>
        <begin position="21"/>
        <end position="347"/>
    </location>
</feature>
<dbReference type="GO" id="GO:0016787">
    <property type="term" value="F:hydrolase activity"/>
    <property type="evidence" value="ECO:0007669"/>
    <property type="project" value="UniProtKB-KW"/>
</dbReference>
<evidence type="ECO:0000259" key="6">
    <source>
        <dbReference type="Pfam" id="PF08244"/>
    </source>
</evidence>
<proteinExistence type="inferred from homology"/>
<dbReference type="SUPFAM" id="SSF75005">
    <property type="entry name" value="Arabinanase/levansucrase/invertase"/>
    <property type="match status" value="1"/>
</dbReference>
<dbReference type="Gene3D" id="2.115.10.20">
    <property type="entry name" value="Glycosyl hydrolase domain, family 43"/>
    <property type="match status" value="1"/>
</dbReference>
<dbReference type="InterPro" id="IPR013189">
    <property type="entry name" value="Glyco_hydro_32_C"/>
</dbReference>
<dbReference type="CDD" id="cd18622">
    <property type="entry name" value="GH32_Inu-like"/>
    <property type="match status" value="1"/>
</dbReference>
<dbReference type="SUPFAM" id="SSF49899">
    <property type="entry name" value="Concanavalin A-like lectins/glucanases"/>
    <property type="match status" value="1"/>
</dbReference>
<evidence type="ECO:0000256" key="4">
    <source>
        <dbReference type="RuleBase" id="RU362110"/>
    </source>
</evidence>
<dbReference type="InterPro" id="IPR023296">
    <property type="entry name" value="Glyco_hydro_beta-prop_sf"/>
</dbReference>
<dbReference type="Proteomes" id="UP001623384">
    <property type="component" value="Chromosome"/>
</dbReference>
<keyword evidence="3 4" id="KW-0326">Glycosidase</keyword>
<keyword evidence="2 4" id="KW-0378">Hydrolase</keyword>
<dbReference type="RefSeq" id="WP_406632402.1">
    <property type="nucleotide sequence ID" value="NZ_CP148033.1"/>
</dbReference>
<comment type="similarity">
    <text evidence="1 4">Belongs to the glycosyl hydrolase 32 family.</text>
</comment>
<organism evidence="7 8">
    <name type="scientific">Pseudarthrobacter quantipunctorum</name>
    <dbReference type="NCBI Taxonomy" id="3128980"/>
    <lineage>
        <taxon>Bacteria</taxon>
        <taxon>Bacillati</taxon>
        <taxon>Actinomycetota</taxon>
        <taxon>Actinomycetes</taxon>
        <taxon>Micrococcales</taxon>
        <taxon>Micrococcaceae</taxon>
        <taxon>Pseudarthrobacter</taxon>
    </lineage>
</organism>
<dbReference type="EMBL" id="CP148033">
    <property type="protein sequence ID" value="WXK91439.1"/>
    <property type="molecule type" value="Genomic_DNA"/>
</dbReference>
<evidence type="ECO:0000256" key="1">
    <source>
        <dbReference type="ARBA" id="ARBA00009902"/>
    </source>
</evidence>
<evidence type="ECO:0000313" key="7">
    <source>
        <dbReference type="EMBL" id="WXK91439.1"/>
    </source>
</evidence>
<accession>A0ABZ2QYZ0</accession>
<evidence type="ECO:0000256" key="2">
    <source>
        <dbReference type="ARBA" id="ARBA00022801"/>
    </source>
</evidence>
<dbReference type="InterPro" id="IPR013320">
    <property type="entry name" value="ConA-like_dom_sf"/>
</dbReference>
<dbReference type="PANTHER" id="PTHR42800">
    <property type="entry name" value="EXOINULINASE INUD (AFU_ORTHOLOGUE AFUA_5G00480)"/>
    <property type="match status" value="1"/>
</dbReference>
<evidence type="ECO:0000313" key="8">
    <source>
        <dbReference type="Proteomes" id="UP001623384"/>
    </source>
</evidence>
<dbReference type="Pfam" id="PF08244">
    <property type="entry name" value="Glyco_hydro_32C"/>
    <property type="match status" value="1"/>
</dbReference>
<sequence>MDTLTPTSTAATTDSYRPALHFTAKDTWLNDPNGLIFHDGVYHLYYQNNPVGNVWGNMSWGHATSTDLLTWTEHPVAIACDENEDIFSGSIVHDRHNTSGFGDGSTAPLVAVYTSAFKPGSLHEGVQAQSLAYSLDGGYSWTKHGGNPVLNRGSAEFRDPKVIWYDGGADSYWVMVAVEATDFQVVLYKSRDLKAWEPLSTFGPANATGGVWECPDLFPLPVDGDPENVKWVLTVNLNPGGPNNGSAGQYFIGDFDGTTFTSASTVTEGLQDPDRLGDYQWLDWGRDYYAAVSFSDAPENRRLMIAWMNNWEYANQIPTTPWRSPMSLAREISLQARDGELCLVQQPAGDWTALAGTESLHLSGTTIDDGVQVLAGAAGTVQRIDVSFTPGGAEEFGLILRGDGTKGTRVGIRPGEGTLLVDRRESGRTDFHDSFPSIDSAPIQATSGSYDLTIFVDRCSAEVFAQDGQVTMTELIFPAETSTSLAVYAVGGTATMNSLQVAQLG</sequence>